<gene>
    <name evidence="2" type="ORF">B0F87_102253</name>
</gene>
<dbReference type="Gene3D" id="3.20.20.70">
    <property type="entry name" value="Aldolase class I"/>
    <property type="match status" value="1"/>
</dbReference>
<accession>A0A2S6HI70</accession>
<proteinExistence type="predicted"/>
<dbReference type="CDD" id="cd11615">
    <property type="entry name" value="SAF_NeuB_like"/>
    <property type="match status" value="1"/>
</dbReference>
<comment type="caution">
    <text evidence="2">The sequence shown here is derived from an EMBL/GenBank/DDBJ whole genome shotgun (WGS) entry which is preliminary data.</text>
</comment>
<name>A0A2S6HI70_9GAMM</name>
<sequence length="366" mass="39574">MSVFIIAEAGVNHNGNLETARQLVDAAVAAGADAVKFQTFKAENLVTQHAGKAAYQKITTDADENQLTMLKRLELKYELHFQLLAYCQKLGIEFLSTAFDFESLDFLVRELGVETLKVPSGEITNGPFLLAHAQTGKPIILSTGMATLGEVETALGVLAFGYLAIAGATGSVGSLQQRQPSSSAFQKAYSSAQGQAVLREKVTLLHCTSEYPTPMENINLKAMDVLQQAFGLRVGYSDHSVGLVVPVAAVARGATVIEKHFTLDRTQQGPDHKVSLEPDELKAMVQGIRDVEKALGQGLKGPQPMELENQKVVRKSLVARCSISSGECFTETNLTIKRPGTGKSPMDYWALLGESSNRNYDADELI</sequence>
<organism evidence="2 3">
    <name type="scientific">Methylobacter tundripaludum</name>
    <dbReference type="NCBI Taxonomy" id="173365"/>
    <lineage>
        <taxon>Bacteria</taxon>
        <taxon>Pseudomonadati</taxon>
        <taxon>Pseudomonadota</taxon>
        <taxon>Gammaproteobacteria</taxon>
        <taxon>Methylococcales</taxon>
        <taxon>Methylococcaceae</taxon>
        <taxon>Methylobacter</taxon>
    </lineage>
</organism>
<dbReference type="PROSITE" id="PS50844">
    <property type="entry name" value="AFP_LIKE"/>
    <property type="match status" value="1"/>
</dbReference>
<reference evidence="2 3" key="1">
    <citation type="submission" date="2018-02" db="EMBL/GenBank/DDBJ databases">
        <title>Subsurface microbial communities from deep shales in Ohio and West Virginia, USA.</title>
        <authorList>
            <person name="Wrighton K."/>
        </authorList>
    </citation>
    <scope>NUCLEOTIDE SEQUENCE [LARGE SCALE GENOMIC DNA]</scope>
    <source>
        <strain evidence="2 3">OWC-DMM</strain>
    </source>
</reference>
<dbReference type="SUPFAM" id="SSF51569">
    <property type="entry name" value="Aldolase"/>
    <property type="match status" value="1"/>
</dbReference>
<evidence type="ECO:0000313" key="3">
    <source>
        <dbReference type="Proteomes" id="UP000240010"/>
    </source>
</evidence>
<dbReference type="InterPro" id="IPR020007">
    <property type="entry name" value="NeuB/NeuA"/>
</dbReference>
<dbReference type="EMBL" id="PTIZ01000002">
    <property type="protein sequence ID" value="PPK77146.1"/>
    <property type="molecule type" value="Genomic_DNA"/>
</dbReference>
<dbReference type="GO" id="GO:0047444">
    <property type="term" value="F:N-acylneuraminate-9-phosphate synthase activity"/>
    <property type="evidence" value="ECO:0007669"/>
    <property type="project" value="TreeGrafter"/>
</dbReference>
<dbReference type="AlphaFoldDB" id="A0A2S6HI70"/>
<evidence type="ECO:0000313" key="2">
    <source>
        <dbReference type="EMBL" id="PPK77146.1"/>
    </source>
</evidence>
<dbReference type="PANTHER" id="PTHR42966">
    <property type="entry name" value="N-ACETYLNEURAMINATE SYNTHASE"/>
    <property type="match status" value="1"/>
</dbReference>
<dbReference type="RefSeq" id="WP_104427873.1">
    <property type="nucleotide sequence ID" value="NZ_PTIZ01000002.1"/>
</dbReference>
<dbReference type="InterPro" id="IPR013132">
    <property type="entry name" value="PseI/NeuA/B-like_N"/>
</dbReference>
<evidence type="ECO:0000259" key="1">
    <source>
        <dbReference type="PROSITE" id="PS50844"/>
    </source>
</evidence>
<dbReference type="PANTHER" id="PTHR42966:SF1">
    <property type="entry name" value="SIALIC ACID SYNTHASE"/>
    <property type="match status" value="1"/>
</dbReference>
<dbReference type="InterPro" id="IPR036732">
    <property type="entry name" value="AFP_Neu5c_C_sf"/>
</dbReference>
<feature type="domain" description="AFP-like" evidence="1">
    <location>
        <begin position="316"/>
        <end position="366"/>
    </location>
</feature>
<dbReference type="InterPro" id="IPR057736">
    <property type="entry name" value="SAF_PseI/NeuA/NeuB"/>
</dbReference>
<dbReference type="InterPro" id="IPR013785">
    <property type="entry name" value="Aldolase_TIM"/>
</dbReference>
<dbReference type="InterPro" id="IPR051690">
    <property type="entry name" value="PseI-like"/>
</dbReference>
<dbReference type="NCBIfam" id="TIGR03569">
    <property type="entry name" value="NeuB_NnaB"/>
    <property type="match status" value="1"/>
</dbReference>
<dbReference type="InterPro" id="IPR006190">
    <property type="entry name" value="SAF_AFP_Neu5Ac"/>
</dbReference>
<dbReference type="Proteomes" id="UP000240010">
    <property type="component" value="Unassembled WGS sequence"/>
</dbReference>
<dbReference type="Pfam" id="PF03102">
    <property type="entry name" value="NeuB"/>
    <property type="match status" value="1"/>
</dbReference>
<dbReference type="GO" id="GO:0016051">
    <property type="term" value="P:carbohydrate biosynthetic process"/>
    <property type="evidence" value="ECO:0007669"/>
    <property type="project" value="InterPro"/>
</dbReference>
<dbReference type="Gene3D" id="3.90.1210.10">
    <property type="entry name" value="Antifreeze-like/N-acetylneuraminic acid synthase C-terminal domain"/>
    <property type="match status" value="1"/>
</dbReference>
<protein>
    <submittedName>
        <fullName evidence="2">N-acetylneuraminate synthase</fullName>
    </submittedName>
</protein>
<dbReference type="SUPFAM" id="SSF51269">
    <property type="entry name" value="AFP III-like domain"/>
    <property type="match status" value="1"/>
</dbReference>